<dbReference type="EMBL" id="OY731399">
    <property type="protein sequence ID" value="CAJ1932868.1"/>
    <property type="molecule type" value="Genomic_DNA"/>
</dbReference>
<organism evidence="2 3">
    <name type="scientific">Sphenostylis stenocarpa</name>
    <dbReference type="NCBI Taxonomy" id="92480"/>
    <lineage>
        <taxon>Eukaryota</taxon>
        <taxon>Viridiplantae</taxon>
        <taxon>Streptophyta</taxon>
        <taxon>Embryophyta</taxon>
        <taxon>Tracheophyta</taxon>
        <taxon>Spermatophyta</taxon>
        <taxon>Magnoliopsida</taxon>
        <taxon>eudicotyledons</taxon>
        <taxon>Gunneridae</taxon>
        <taxon>Pentapetalae</taxon>
        <taxon>rosids</taxon>
        <taxon>fabids</taxon>
        <taxon>Fabales</taxon>
        <taxon>Fabaceae</taxon>
        <taxon>Papilionoideae</taxon>
        <taxon>50 kb inversion clade</taxon>
        <taxon>NPAAA clade</taxon>
        <taxon>indigoferoid/millettioid clade</taxon>
        <taxon>Phaseoleae</taxon>
        <taxon>Sphenostylis</taxon>
    </lineage>
</organism>
<keyword evidence="1" id="KW-0732">Signal</keyword>
<gene>
    <name evidence="2" type="ORF">AYBTSS11_LOCUS6034</name>
</gene>
<name>A0AA86S371_9FABA</name>
<feature type="signal peptide" evidence="1">
    <location>
        <begin position="1"/>
        <end position="17"/>
    </location>
</feature>
<dbReference type="AlphaFoldDB" id="A0AA86S371"/>
<reference evidence="2" key="1">
    <citation type="submission" date="2023-10" db="EMBL/GenBank/DDBJ databases">
        <authorList>
            <person name="Domelevo Entfellner J.-B."/>
        </authorList>
    </citation>
    <scope>NUCLEOTIDE SEQUENCE</scope>
</reference>
<dbReference type="Proteomes" id="UP001189624">
    <property type="component" value="Chromosome 2"/>
</dbReference>
<accession>A0AA86S371</accession>
<proteinExistence type="predicted"/>
<keyword evidence="3" id="KW-1185">Reference proteome</keyword>
<dbReference type="Gramene" id="rna-AYBTSS11_LOCUS6034">
    <property type="protein sequence ID" value="CAJ1932868.1"/>
    <property type="gene ID" value="gene-AYBTSS11_LOCUS6034"/>
</dbReference>
<evidence type="ECO:0000313" key="2">
    <source>
        <dbReference type="EMBL" id="CAJ1932868.1"/>
    </source>
</evidence>
<feature type="chain" id="PRO_5041636385" evidence="1">
    <location>
        <begin position="18"/>
        <end position="111"/>
    </location>
</feature>
<evidence type="ECO:0000256" key="1">
    <source>
        <dbReference type="SAM" id="SignalP"/>
    </source>
</evidence>
<evidence type="ECO:0000313" key="3">
    <source>
        <dbReference type="Proteomes" id="UP001189624"/>
    </source>
</evidence>
<protein>
    <submittedName>
        <fullName evidence="2">Uncharacterized protein</fullName>
    </submittedName>
</protein>
<sequence length="111" mass="12047">MGYWAIIILGHLTILKCGYDYVALGLGGIAVVPDHMLNFQWVHLARGVHVTLFSHQILSACLHQLLSDLPSTVLITGVVKIPKLGAIGGLIVQLMFLRCRDCNSKANEVGV</sequence>